<keyword evidence="1" id="KW-1133">Transmembrane helix</keyword>
<evidence type="ECO:0000313" key="3">
    <source>
        <dbReference type="Proteomes" id="UP000230232"/>
    </source>
</evidence>
<dbReference type="Proteomes" id="UP000230232">
    <property type="component" value="Unassembled WGS sequence"/>
</dbReference>
<keyword evidence="1" id="KW-0472">Membrane</keyword>
<comment type="caution">
    <text evidence="2">The sequence shown here is derived from an EMBL/GenBank/DDBJ whole genome shotgun (WGS) entry which is preliminary data.</text>
</comment>
<evidence type="ECO:0000256" key="1">
    <source>
        <dbReference type="SAM" id="Phobius"/>
    </source>
</evidence>
<name>A0A2H0R6R9_9BACT</name>
<reference evidence="2 3" key="1">
    <citation type="submission" date="2017-09" db="EMBL/GenBank/DDBJ databases">
        <title>Depth-based differentiation of microbial function through sediment-hosted aquifers and enrichment of novel symbionts in the deep terrestrial subsurface.</title>
        <authorList>
            <person name="Probst A.J."/>
            <person name="Ladd B."/>
            <person name="Jarett J.K."/>
            <person name="Geller-Mcgrath D.E."/>
            <person name="Sieber C.M."/>
            <person name="Emerson J.B."/>
            <person name="Anantharaman K."/>
            <person name="Thomas B.C."/>
            <person name="Malmstrom R."/>
            <person name="Stieglmeier M."/>
            <person name="Klingl A."/>
            <person name="Woyke T."/>
            <person name="Ryan C.M."/>
            <person name="Banfield J.F."/>
        </authorList>
    </citation>
    <scope>NUCLEOTIDE SEQUENCE [LARGE SCALE GENOMIC DNA]</scope>
    <source>
        <strain evidence="2">CG10_big_fil_rev_8_21_14_0_10_46_23</strain>
    </source>
</reference>
<feature type="transmembrane region" description="Helical" evidence="1">
    <location>
        <begin position="31"/>
        <end position="53"/>
    </location>
</feature>
<feature type="transmembrane region" description="Helical" evidence="1">
    <location>
        <begin position="65"/>
        <end position="83"/>
    </location>
</feature>
<proteinExistence type="predicted"/>
<dbReference type="AlphaFoldDB" id="A0A2H0R6R9"/>
<protein>
    <submittedName>
        <fullName evidence="2">Uncharacterized protein</fullName>
    </submittedName>
</protein>
<sequence>MNKSEPKNREEKLEKVAKELQVMLPKANEPIGIRIIALFTLVGGLSLVGAAFTDIFGSTEQISVYVSRTITGIIALLIAYGLIKSMRWAIYLYAILVVIAILVNPPASFLLIAVLVYLIFNRRHLKKGLIDAHFETLYEDRARRAEENNPNKSGRI</sequence>
<keyword evidence="1" id="KW-0812">Transmembrane</keyword>
<gene>
    <name evidence="2" type="ORF">COV31_00245</name>
</gene>
<organism evidence="2 3">
    <name type="scientific">Candidatus Yanofskybacteria bacterium CG10_big_fil_rev_8_21_14_0_10_46_23</name>
    <dbReference type="NCBI Taxonomy" id="1975098"/>
    <lineage>
        <taxon>Bacteria</taxon>
        <taxon>Candidatus Yanofskyibacteriota</taxon>
    </lineage>
</organism>
<accession>A0A2H0R6R9</accession>
<dbReference type="EMBL" id="PCXO01000004">
    <property type="protein sequence ID" value="PIR41525.1"/>
    <property type="molecule type" value="Genomic_DNA"/>
</dbReference>
<evidence type="ECO:0000313" key="2">
    <source>
        <dbReference type="EMBL" id="PIR41525.1"/>
    </source>
</evidence>
<feature type="transmembrane region" description="Helical" evidence="1">
    <location>
        <begin position="89"/>
        <end position="120"/>
    </location>
</feature>